<gene>
    <name evidence="2" type="ORF">HAKA00212_LOCUS9024</name>
</gene>
<organism evidence="2">
    <name type="scientific">Heterosigma akashiwo</name>
    <name type="common">Chromophytic alga</name>
    <name type="synonym">Heterosigma carterae</name>
    <dbReference type="NCBI Taxonomy" id="2829"/>
    <lineage>
        <taxon>Eukaryota</taxon>
        <taxon>Sar</taxon>
        <taxon>Stramenopiles</taxon>
        <taxon>Ochrophyta</taxon>
        <taxon>Raphidophyceae</taxon>
        <taxon>Chattonellales</taxon>
        <taxon>Chattonellaceae</taxon>
        <taxon>Heterosigma</taxon>
    </lineage>
</organism>
<evidence type="ECO:0000256" key="1">
    <source>
        <dbReference type="SAM" id="MobiDB-lite"/>
    </source>
</evidence>
<proteinExistence type="predicted"/>
<dbReference type="EMBL" id="HBIU01019425">
    <property type="protein sequence ID" value="CAE0630328.1"/>
    <property type="molecule type" value="Transcribed_RNA"/>
</dbReference>
<reference evidence="2" key="1">
    <citation type="submission" date="2021-01" db="EMBL/GenBank/DDBJ databases">
        <authorList>
            <person name="Corre E."/>
            <person name="Pelletier E."/>
            <person name="Niang G."/>
            <person name="Scheremetjew M."/>
            <person name="Finn R."/>
            <person name="Kale V."/>
            <person name="Holt S."/>
            <person name="Cochrane G."/>
            <person name="Meng A."/>
            <person name="Brown T."/>
            <person name="Cohen L."/>
        </authorList>
    </citation>
    <scope>NUCLEOTIDE SEQUENCE</scope>
    <source>
        <strain evidence="2">CCMP3107</strain>
    </source>
</reference>
<name>A0A6V1PPA3_HETAK</name>
<sequence>MALSLKMHKKTNVNKAEAQQQENVHAAKQLARLIFVKWKALVTAKSHKRRKLEKRLRQEQQLLRKTELKNMVRRMLQVTFNDWKLKSSALKAERLEKEEKLRGEDQHRLEIQKPMAWKATRVIPTSNRPGQGLPAVKLFNHRAATSGTSKSDSLGCFNSSATGEAQQEAFLSGSPCGLSPLVARRPVDPVPVAPRGLPTKGSRGSRSPRIRRAHASAPVLGPISQPPSFPKEGNQETAENELSSTLPPHALKSVMTTGKLKLRIEGSFDDRPLVFTTSPEVRHSPQHDHHHQQYFMYKKKQARAVTALPEENRRKRYQGALLMKSHGANSSHLDTDSATALLLNTKKTHKPHHHHNKQTCCRNTITHLQQEHQQRVTKEMKEIQKIYFSKETQMQQTVWHRREQTMIMKH</sequence>
<evidence type="ECO:0000313" key="2">
    <source>
        <dbReference type="EMBL" id="CAE0630328.1"/>
    </source>
</evidence>
<accession>A0A6V1PPA3</accession>
<feature type="region of interest" description="Disordered" evidence="1">
    <location>
        <begin position="184"/>
        <end position="243"/>
    </location>
</feature>
<dbReference type="AlphaFoldDB" id="A0A6V1PPA3"/>
<protein>
    <submittedName>
        <fullName evidence="2">Uncharacterized protein</fullName>
    </submittedName>
</protein>